<dbReference type="EMBL" id="CP114029">
    <property type="protein sequence ID" value="WAP68152.1"/>
    <property type="molecule type" value="Genomic_DNA"/>
</dbReference>
<reference evidence="1" key="1">
    <citation type="submission" date="2022-12" db="EMBL/GenBank/DDBJ databases">
        <title>Jiella pelagia sp. nov., isolated from phosphonate enriched culture of Northwest Pacific surface seawater.</title>
        <authorList>
            <person name="Shin D.Y."/>
            <person name="Hwang C.Y."/>
        </authorList>
    </citation>
    <scope>NUCLEOTIDE SEQUENCE</scope>
    <source>
        <strain evidence="1">HL-NP1</strain>
    </source>
</reference>
<evidence type="ECO:0000313" key="2">
    <source>
        <dbReference type="Proteomes" id="UP001164020"/>
    </source>
</evidence>
<name>A0ABY7BWD9_9HYPH</name>
<dbReference type="RefSeq" id="WP_268880625.1">
    <property type="nucleotide sequence ID" value="NZ_CP114029.1"/>
</dbReference>
<evidence type="ECO:0000313" key="1">
    <source>
        <dbReference type="EMBL" id="WAP68152.1"/>
    </source>
</evidence>
<dbReference type="Gene3D" id="3.90.1720.10">
    <property type="entry name" value="endopeptidase domain like (from Nostoc punctiforme)"/>
    <property type="match status" value="1"/>
</dbReference>
<protein>
    <submittedName>
        <fullName evidence="1">YiiX/YebB-like N1pC/P60 family cysteine hydrolase</fullName>
    </submittedName>
</protein>
<proteinExistence type="predicted"/>
<dbReference type="SUPFAM" id="SSF54001">
    <property type="entry name" value="Cysteine proteinases"/>
    <property type="match status" value="1"/>
</dbReference>
<organism evidence="1 2">
    <name type="scientific">Jiella pelagia</name>
    <dbReference type="NCBI Taxonomy" id="2986949"/>
    <lineage>
        <taxon>Bacteria</taxon>
        <taxon>Pseudomonadati</taxon>
        <taxon>Pseudomonadota</taxon>
        <taxon>Alphaproteobacteria</taxon>
        <taxon>Hyphomicrobiales</taxon>
        <taxon>Aurantimonadaceae</taxon>
        <taxon>Jiella</taxon>
    </lineage>
</organism>
<keyword evidence="2" id="KW-1185">Reference proteome</keyword>
<gene>
    <name evidence="1" type="ORF">OH818_22645</name>
</gene>
<dbReference type="Pfam" id="PF05708">
    <property type="entry name" value="Peptidase_C92"/>
    <property type="match status" value="1"/>
</dbReference>
<dbReference type="InterPro" id="IPR024453">
    <property type="entry name" value="Peptidase_C92"/>
</dbReference>
<accession>A0ABY7BWD9</accession>
<dbReference type="InterPro" id="IPR038765">
    <property type="entry name" value="Papain-like_cys_pep_sf"/>
</dbReference>
<sequence length="199" mass="21375">MAKTPQDAKLFLGDIIMLTTDDVPSRVIRNATRSSYSHAAFCLGDGYVVEAITSGVRKAAIETCLLKASIADAYRVTGLTPQQAKLAGDFVLKQLHKQYDYVGAYGSSISHPQPLNTFLLVTATQMGSYLINSRDPGSSLFCSELIVLAFKHAGVELADDAARATPQMLRSSSKLKKIAQLRPAVEKEESKPGKAALVG</sequence>
<dbReference type="Proteomes" id="UP001164020">
    <property type="component" value="Chromosome"/>
</dbReference>